<dbReference type="Proteomes" id="UP001273505">
    <property type="component" value="Unassembled WGS sequence"/>
</dbReference>
<name>A0ABU4S2C9_9GAMM</name>
<feature type="transmembrane region" description="Helical" evidence="1">
    <location>
        <begin position="29"/>
        <end position="49"/>
    </location>
</feature>
<dbReference type="RefSeq" id="WP_302722526.1">
    <property type="nucleotide sequence ID" value="NZ_JAULRU010000569.1"/>
</dbReference>
<gene>
    <name evidence="2" type="ORF">SCD92_11605</name>
</gene>
<evidence type="ECO:0000313" key="3">
    <source>
        <dbReference type="Proteomes" id="UP001273505"/>
    </source>
</evidence>
<feature type="transmembrane region" description="Helical" evidence="1">
    <location>
        <begin position="61"/>
        <end position="87"/>
    </location>
</feature>
<keyword evidence="3" id="KW-1185">Reference proteome</keyword>
<keyword evidence="1" id="KW-0812">Transmembrane</keyword>
<protein>
    <submittedName>
        <fullName evidence="2">Uncharacterized protein</fullName>
    </submittedName>
</protein>
<sequence>MDIKTEALNYIKDRYIEEQSRFKHFEEKCGKLVTLMTIVIGIFTALVGFKSKVIFSPVSEIEWLILVACGAISLVLACSWGHALLALKLGECPVAPKSRANADYILGTSDEKSLAHMIDCYVDTTEKLSVVIDRKAQNLEYAYNEMAIAAWISGLLVILIAIKELVI</sequence>
<evidence type="ECO:0000256" key="1">
    <source>
        <dbReference type="SAM" id="Phobius"/>
    </source>
</evidence>
<reference evidence="2 3" key="1">
    <citation type="submission" date="2023-11" db="EMBL/GenBank/DDBJ databases">
        <title>Gilvimarinus fulvus sp. nov., isolated from the surface of Kelp.</title>
        <authorList>
            <person name="Sun Y.Y."/>
            <person name="Gong Y."/>
            <person name="Du Z.J."/>
        </authorList>
    </citation>
    <scope>NUCLEOTIDE SEQUENCE [LARGE SCALE GENOMIC DNA]</scope>
    <source>
        <strain evidence="2 3">SDUM040013</strain>
    </source>
</reference>
<feature type="transmembrane region" description="Helical" evidence="1">
    <location>
        <begin position="142"/>
        <end position="162"/>
    </location>
</feature>
<accession>A0ABU4S2C9</accession>
<keyword evidence="1" id="KW-0472">Membrane</keyword>
<proteinExistence type="predicted"/>
<comment type="caution">
    <text evidence="2">The sequence shown here is derived from an EMBL/GenBank/DDBJ whole genome shotgun (WGS) entry which is preliminary data.</text>
</comment>
<evidence type="ECO:0000313" key="2">
    <source>
        <dbReference type="EMBL" id="MDX6850008.1"/>
    </source>
</evidence>
<keyword evidence="1" id="KW-1133">Transmembrane helix</keyword>
<organism evidence="2 3">
    <name type="scientific">Gilvimarinus gilvus</name>
    <dbReference type="NCBI Taxonomy" id="3058038"/>
    <lineage>
        <taxon>Bacteria</taxon>
        <taxon>Pseudomonadati</taxon>
        <taxon>Pseudomonadota</taxon>
        <taxon>Gammaproteobacteria</taxon>
        <taxon>Cellvibrionales</taxon>
        <taxon>Cellvibrionaceae</taxon>
        <taxon>Gilvimarinus</taxon>
    </lineage>
</organism>
<dbReference type="EMBL" id="JAXAFO010000018">
    <property type="protein sequence ID" value="MDX6850008.1"/>
    <property type="molecule type" value="Genomic_DNA"/>
</dbReference>